<keyword evidence="1" id="KW-0472">Membrane</keyword>
<sequence>MNTKRQTVWLVSMLSLMVVLSAYYLFTEDVDDLNTATNDVMNELVIEQSGEAGWLDEEFDWSEHGEETAAANDAEGLKSDEEILFEMQAQAVSGQAYFLAEQMERDGAMYEKLEKLTKLVESASGDALDQAVTELYALEDQMTKIQQLEAELQAEYENVLISEDGNKWKVSVQANDLQKGEVVSIAEHVMKELEVEPHDISIEMVQ</sequence>
<evidence type="ECO:0000313" key="3">
    <source>
        <dbReference type="Proteomes" id="UP000677918"/>
    </source>
</evidence>
<dbReference type="RefSeq" id="WP_213413502.1">
    <property type="nucleotide sequence ID" value="NZ_BOVK01000055.1"/>
</dbReference>
<dbReference type="Gene3D" id="1.10.287.4300">
    <property type="entry name" value="Stage III sporulation protein AH-like"/>
    <property type="match status" value="1"/>
</dbReference>
<evidence type="ECO:0000313" key="2">
    <source>
        <dbReference type="EMBL" id="GIQ70686.1"/>
    </source>
</evidence>
<name>A0A8J4M4I4_9BACL</name>
<keyword evidence="1" id="KW-0812">Transmembrane</keyword>
<dbReference type="InterPro" id="IPR038503">
    <property type="entry name" value="SpoIIIAH_sf"/>
</dbReference>
<dbReference type="Pfam" id="PF12685">
    <property type="entry name" value="SpoIIIAH"/>
    <property type="match status" value="1"/>
</dbReference>
<feature type="transmembrane region" description="Helical" evidence="1">
    <location>
        <begin position="7"/>
        <end position="26"/>
    </location>
</feature>
<keyword evidence="3" id="KW-1185">Reference proteome</keyword>
<comment type="caution">
    <text evidence="2">The sequence shown here is derived from an EMBL/GenBank/DDBJ whole genome shotgun (WGS) entry which is preliminary data.</text>
</comment>
<keyword evidence="1" id="KW-1133">Transmembrane helix</keyword>
<reference evidence="2" key="1">
    <citation type="submission" date="2021-04" db="EMBL/GenBank/DDBJ databases">
        <title>Draft genome sequence of Xylanibacillus composti strain K13.</title>
        <authorList>
            <person name="Uke A."/>
            <person name="Chhe C."/>
            <person name="Baramee S."/>
            <person name="Kosugi A."/>
        </authorList>
    </citation>
    <scope>NUCLEOTIDE SEQUENCE</scope>
    <source>
        <strain evidence="2">K13</strain>
    </source>
</reference>
<dbReference type="EMBL" id="BOVK01000055">
    <property type="protein sequence ID" value="GIQ70686.1"/>
    <property type="molecule type" value="Genomic_DNA"/>
</dbReference>
<gene>
    <name evidence="2" type="ORF">XYCOK13_35100</name>
</gene>
<protein>
    <recommendedName>
        <fullName evidence="4">SpoIIIAH-like family protein</fullName>
    </recommendedName>
</protein>
<organism evidence="2 3">
    <name type="scientific">Xylanibacillus composti</name>
    <dbReference type="NCBI Taxonomy" id="1572762"/>
    <lineage>
        <taxon>Bacteria</taxon>
        <taxon>Bacillati</taxon>
        <taxon>Bacillota</taxon>
        <taxon>Bacilli</taxon>
        <taxon>Bacillales</taxon>
        <taxon>Paenibacillaceae</taxon>
        <taxon>Xylanibacillus</taxon>
    </lineage>
</organism>
<proteinExistence type="predicted"/>
<evidence type="ECO:0000256" key="1">
    <source>
        <dbReference type="SAM" id="Phobius"/>
    </source>
</evidence>
<accession>A0A8J4M4I4</accession>
<dbReference type="InterPro" id="IPR024232">
    <property type="entry name" value="SpoIIIAH"/>
</dbReference>
<dbReference type="Proteomes" id="UP000677918">
    <property type="component" value="Unassembled WGS sequence"/>
</dbReference>
<dbReference type="AlphaFoldDB" id="A0A8J4M4I4"/>
<evidence type="ECO:0008006" key="4">
    <source>
        <dbReference type="Google" id="ProtNLM"/>
    </source>
</evidence>